<evidence type="ECO:0000313" key="2">
    <source>
        <dbReference type="EMBL" id="SFR11529.1"/>
    </source>
</evidence>
<evidence type="ECO:0000256" key="1">
    <source>
        <dbReference type="SAM" id="MobiDB-lite"/>
    </source>
</evidence>
<name>A0A1I6E199_9RHOB</name>
<evidence type="ECO:0000313" key="3">
    <source>
        <dbReference type="Proteomes" id="UP000199302"/>
    </source>
</evidence>
<sequence>MHATLATLPSQGPGSAGLAGRGQASGARAAQGDITYLTEARDKLATLLAGGEMWALPLFTRLEAELAELEAREDVLARARQIAEMAARKAA</sequence>
<protein>
    <submittedName>
        <fullName evidence="2">Uncharacterized protein</fullName>
    </submittedName>
</protein>
<dbReference type="STRING" id="871652.SAMN04515673_106216"/>
<feature type="region of interest" description="Disordered" evidence="1">
    <location>
        <begin position="1"/>
        <end position="24"/>
    </location>
</feature>
<organism evidence="2 3">
    <name type="scientific">Poseidonocella sedimentorum</name>
    <dbReference type="NCBI Taxonomy" id="871652"/>
    <lineage>
        <taxon>Bacteria</taxon>
        <taxon>Pseudomonadati</taxon>
        <taxon>Pseudomonadota</taxon>
        <taxon>Alphaproteobacteria</taxon>
        <taxon>Rhodobacterales</taxon>
        <taxon>Roseobacteraceae</taxon>
        <taxon>Poseidonocella</taxon>
    </lineage>
</organism>
<dbReference type="EMBL" id="FOYI01000006">
    <property type="protein sequence ID" value="SFR11529.1"/>
    <property type="molecule type" value="Genomic_DNA"/>
</dbReference>
<keyword evidence="3" id="KW-1185">Reference proteome</keyword>
<accession>A0A1I6E199</accession>
<reference evidence="2 3" key="1">
    <citation type="submission" date="2016-10" db="EMBL/GenBank/DDBJ databases">
        <authorList>
            <person name="de Groot N.N."/>
        </authorList>
    </citation>
    <scope>NUCLEOTIDE SEQUENCE [LARGE SCALE GENOMIC DNA]</scope>
    <source>
        <strain evidence="3">KMM 9023,NRIC 0796,JCM 17311,KCTC 23692</strain>
    </source>
</reference>
<dbReference type="RefSeq" id="WP_092080605.1">
    <property type="nucleotide sequence ID" value="NZ_FOYI01000006.1"/>
</dbReference>
<dbReference type="AlphaFoldDB" id="A0A1I6E199"/>
<dbReference type="Proteomes" id="UP000199302">
    <property type="component" value="Unassembled WGS sequence"/>
</dbReference>
<gene>
    <name evidence="2" type="ORF">SAMN04515673_106216</name>
</gene>
<proteinExistence type="predicted"/>